<feature type="region of interest" description="Disordered" evidence="6">
    <location>
        <begin position="192"/>
        <end position="216"/>
    </location>
</feature>
<keyword evidence="3" id="KW-0597">Phosphoprotein</keyword>
<feature type="compositionally biased region" description="Gly residues" evidence="6">
    <location>
        <begin position="193"/>
        <end position="204"/>
    </location>
</feature>
<organism evidence="7 8">
    <name type="scientific">Cherax quadricarinatus</name>
    <name type="common">Australian red claw crayfish</name>
    <dbReference type="NCBI Taxonomy" id="27406"/>
    <lineage>
        <taxon>Eukaryota</taxon>
        <taxon>Metazoa</taxon>
        <taxon>Ecdysozoa</taxon>
        <taxon>Arthropoda</taxon>
        <taxon>Crustacea</taxon>
        <taxon>Multicrustacea</taxon>
        <taxon>Malacostraca</taxon>
        <taxon>Eumalacostraca</taxon>
        <taxon>Eucarida</taxon>
        <taxon>Decapoda</taxon>
        <taxon>Pleocyemata</taxon>
        <taxon>Astacidea</taxon>
        <taxon>Parastacoidea</taxon>
        <taxon>Parastacidae</taxon>
        <taxon>Cherax</taxon>
    </lineage>
</organism>
<evidence type="ECO:0000256" key="2">
    <source>
        <dbReference type="ARBA" id="ARBA00022490"/>
    </source>
</evidence>
<evidence type="ECO:0000256" key="6">
    <source>
        <dbReference type="SAM" id="MobiDB-lite"/>
    </source>
</evidence>
<keyword evidence="8" id="KW-1185">Reference proteome</keyword>
<dbReference type="PANTHER" id="PTHR18905">
    <property type="entry name" value="NINEIN"/>
    <property type="match status" value="1"/>
</dbReference>
<feature type="compositionally biased region" description="Basic and acidic residues" evidence="6">
    <location>
        <begin position="430"/>
        <end position="440"/>
    </location>
</feature>
<dbReference type="GO" id="GO:0005813">
    <property type="term" value="C:centrosome"/>
    <property type="evidence" value="ECO:0007669"/>
    <property type="project" value="UniProtKB-SubCell"/>
</dbReference>
<accession>A0AAW0WG22</accession>
<dbReference type="Proteomes" id="UP001445076">
    <property type="component" value="Unassembled WGS sequence"/>
</dbReference>
<evidence type="ECO:0000256" key="5">
    <source>
        <dbReference type="SAM" id="Coils"/>
    </source>
</evidence>
<sequence length="453" mass="52361">MVEERGQLGMRTNLEKQREVEFENMRKRCRSLIEKIQKKRRALSPKEDNTKENEDSCNKTEQEGSMKQPQASELPYTTYCNTNDPDKDSVDHSVSEFSRDDFQVLEEQVLALEEEMSLERDSLEKQRATLLEKNNKLEQDMEILRVEFDKSEDYWTLKLQEEQDYYEEERRLYDDKFSALEKKIREYEDLVLSGGGGGGTGASGGRENSDESDRLSTIDESAVWEKQVTELEEEVTLLRKQIDDLREERHQLESSMEARVSEERHLAAQECANLQEQVNNLSTQLHQAQLQVTAVLEELEKVRRESEQRVQELVNQQKLNLQSSGSLGEETINGSLRAQLRQCHGRLRYLEAALRQHHTHASQILTVTREQHAAEVQNLESMMAATQQMLGQHIAKYKDQLSKASRSDSLVKELYLENAQLMRALQITESRQKSAEEGSRRLQMAALGPHTIS</sequence>
<feature type="region of interest" description="Disordered" evidence="6">
    <location>
        <begin position="430"/>
        <end position="453"/>
    </location>
</feature>
<feature type="compositionally biased region" description="Basic and acidic residues" evidence="6">
    <location>
        <begin position="207"/>
        <end position="216"/>
    </location>
</feature>
<dbReference type="PANTHER" id="PTHR18905:SF13">
    <property type="entry name" value="NON-CENTROSOMAL MICROTUBULE ARRAY"/>
    <property type="match status" value="1"/>
</dbReference>
<dbReference type="AlphaFoldDB" id="A0AAW0WG22"/>
<feature type="coiled-coil region" evidence="5">
    <location>
        <begin position="221"/>
        <end position="316"/>
    </location>
</feature>
<evidence type="ECO:0000313" key="7">
    <source>
        <dbReference type="EMBL" id="KAK8726648.1"/>
    </source>
</evidence>
<feature type="region of interest" description="Disordered" evidence="6">
    <location>
        <begin position="37"/>
        <end position="76"/>
    </location>
</feature>
<name>A0AAW0WG22_CHEQU</name>
<feature type="compositionally biased region" description="Basic and acidic residues" evidence="6">
    <location>
        <begin position="44"/>
        <end position="64"/>
    </location>
</feature>
<protein>
    <submittedName>
        <fullName evidence="7">Uncharacterized protein</fullName>
    </submittedName>
</protein>
<evidence type="ECO:0000313" key="8">
    <source>
        <dbReference type="Proteomes" id="UP001445076"/>
    </source>
</evidence>
<reference evidence="7 8" key="1">
    <citation type="journal article" date="2024" name="BMC Genomics">
        <title>Genome assembly of redclaw crayfish (Cherax quadricarinatus) provides insights into its immune adaptation and hypoxia tolerance.</title>
        <authorList>
            <person name="Liu Z."/>
            <person name="Zheng J."/>
            <person name="Li H."/>
            <person name="Fang K."/>
            <person name="Wang S."/>
            <person name="He J."/>
            <person name="Zhou D."/>
            <person name="Weng S."/>
            <person name="Chi M."/>
            <person name="Gu Z."/>
            <person name="He J."/>
            <person name="Li F."/>
            <person name="Wang M."/>
        </authorList>
    </citation>
    <scope>NUCLEOTIDE SEQUENCE [LARGE SCALE GENOMIC DNA]</scope>
    <source>
        <strain evidence="7">ZL_2023a</strain>
    </source>
</reference>
<evidence type="ECO:0000256" key="3">
    <source>
        <dbReference type="ARBA" id="ARBA00022553"/>
    </source>
</evidence>
<dbReference type="EMBL" id="JARKIK010000078">
    <property type="protein sequence ID" value="KAK8726648.1"/>
    <property type="molecule type" value="Genomic_DNA"/>
</dbReference>
<dbReference type="GO" id="GO:0034454">
    <property type="term" value="P:microtubule anchoring at centrosome"/>
    <property type="evidence" value="ECO:0007669"/>
    <property type="project" value="TreeGrafter"/>
</dbReference>
<comment type="subcellular location">
    <subcellularLocation>
        <location evidence="1">Cytoplasm</location>
        <location evidence="1">Cytoskeleton</location>
        <location evidence="1">Microtubule organizing center</location>
        <location evidence="1">Centrosome</location>
    </subcellularLocation>
</comment>
<proteinExistence type="predicted"/>
<gene>
    <name evidence="7" type="ORF">OTU49_009973</name>
</gene>
<feature type="coiled-coil region" evidence="5">
    <location>
        <begin position="95"/>
        <end position="190"/>
    </location>
</feature>
<keyword evidence="2" id="KW-0963">Cytoplasm</keyword>
<evidence type="ECO:0000256" key="1">
    <source>
        <dbReference type="ARBA" id="ARBA00004300"/>
    </source>
</evidence>
<evidence type="ECO:0000256" key="4">
    <source>
        <dbReference type="ARBA" id="ARBA00023212"/>
    </source>
</evidence>
<keyword evidence="4" id="KW-0206">Cytoskeleton</keyword>
<keyword evidence="5" id="KW-0175">Coiled coil</keyword>
<comment type="caution">
    <text evidence="7">The sequence shown here is derived from an EMBL/GenBank/DDBJ whole genome shotgun (WGS) entry which is preliminary data.</text>
</comment>